<evidence type="ECO:0000256" key="2">
    <source>
        <dbReference type="ARBA" id="ARBA00022801"/>
    </source>
</evidence>
<dbReference type="EMBL" id="JBJKFK010000187">
    <property type="protein sequence ID" value="KAL3318945.1"/>
    <property type="molecule type" value="Genomic_DNA"/>
</dbReference>
<evidence type="ECO:0000256" key="3">
    <source>
        <dbReference type="ARBA" id="ARBA00022806"/>
    </source>
</evidence>
<dbReference type="AlphaFoldDB" id="A0ABD2QHC3"/>
<name>A0ABD2QHC3_9PLAT</name>
<evidence type="ECO:0000313" key="8">
    <source>
        <dbReference type="Proteomes" id="UP001626550"/>
    </source>
</evidence>
<feature type="compositionally biased region" description="Low complexity" evidence="5">
    <location>
        <begin position="38"/>
        <end position="53"/>
    </location>
</feature>
<evidence type="ECO:0000256" key="5">
    <source>
        <dbReference type="SAM" id="MobiDB-lite"/>
    </source>
</evidence>
<keyword evidence="2" id="KW-0378">Hydrolase</keyword>
<accession>A0ABD2QHC3</accession>
<keyword evidence="1" id="KW-0547">Nucleotide-binding</keyword>
<evidence type="ECO:0000259" key="6">
    <source>
        <dbReference type="Pfam" id="PF13625"/>
    </source>
</evidence>
<dbReference type="Proteomes" id="UP001626550">
    <property type="component" value="Unassembled WGS sequence"/>
</dbReference>
<dbReference type="InterPro" id="IPR032830">
    <property type="entry name" value="XPB/Ssl2_N"/>
</dbReference>
<keyword evidence="4" id="KW-0067">ATP-binding</keyword>
<feature type="region of interest" description="Disordered" evidence="5">
    <location>
        <begin position="1"/>
        <end position="61"/>
    </location>
</feature>
<dbReference type="Pfam" id="PF13625">
    <property type="entry name" value="Helicase_C_3"/>
    <property type="match status" value="1"/>
</dbReference>
<evidence type="ECO:0000256" key="1">
    <source>
        <dbReference type="ARBA" id="ARBA00022741"/>
    </source>
</evidence>
<proteinExistence type="predicted"/>
<feature type="compositionally biased region" description="Basic and acidic residues" evidence="5">
    <location>
        <begin position="22"/>
        <end position="32"/>
    </location>
</feature>
<feature type="domain" description="Helicase XPB/Ssl2 N-terminal" evidence="6">
    <location>
        <begin position="134"/>
        <end position="260"/>
    </location>
</feature>
<dbReference type="GO" id="GO:0016787">
    <property type="term" value="F:hydrolase activity"/>
    <property type="evidence" value="ECO:0007669"/>
    <property type="project" value="UniProtKB-KW"/>
</dbReference>
<feature type="compositionally biased region" description="Low complexity" evidence="5">
    <location>
        <begin position="11"/>
        <end position="21"/>
    </location>
</feature>
<dbReference type="GO" id="GO:0005524">
    <property type="term" value="F:ATP binding"/>
    <property type="evidence" value="ECO:0007669"/>
    <property type="project" value="UniProtKB-KW"/>
</dbReference>
<keyword evidence="3 7" id="KW-0347">Helicase</keyword>
<evidence type="ECO:0000313" key="7">
    <source>
        <dbReference type="EMBL" id="KAL3318945.1"/>
    </source>
</evidence>
<evidence type="ECO:0000256" key="4">
    <source>
        <dbReference type="ARBA" id="ARBA00022840"/>
    </source>
</evidence>
<keyword evidence="8" id="KW-1185">Reference proteome</keyword>
<dbReference type="InterPro" id="IPR050615">
    <property type="entry name" value="ATP-dep_DNA_Helicase"/>
</dbReference>
<reference evidence="7 8" key="1">
    <citation type="submission" date="2024-11" db="EMBL/GenBank/DDBJ databases">
        <title>Adaptive evolution of stress response genes in parasites aligns with host niche diversity.</title>
        <authorList>
            <person name="Hahn C."/>
            <person name="Resl P."/>
        </authorList>
    </citation>
    <scope>NUCLEOTIDE SEQUENCE [LARGE SCALE GENOMIC DNA]</scope>
    <source>
        <strain evidence="7">EGGRZ-B1_66</strain>
        <tissue evidence="7">Body</tissue>
    </source>
</reference>
<protein>
    <submittedName>
        <fullName evidence="7">TFIIH basal transcription factor complex helicase XPB subunit</fullName>
    </submittedName>
</protein>
<dbReference type="PANTHER" id="PTHR11274">
    <property type="entry name" value="RAD25/XP-B DNA REPAIR HELICASE"/>
    <property type="match status" value="1"/>
</dbReference>
<dbReference type="PANTHER" id="PTHR11274:SF0">
    <property type="entry name" value="GENERAL TRANSCRIPTION AND DNA REPAIR FACTOR IIH HELICASE SUBUNIT XPB"/>
    <property type="match status" value="1"/>
</dbReference>
<gene>
    <name evidence="7" type="primary">ERCC3_1</name>
    <name evidence="7" type="ORF">Ciccas_002385</name>
</gene>
<comment type="caution">
    <text evidence="7">The sequence shown here is derived from an EMBL/GenBank/DDBJ whole genome shotgun (WGS) entry which is preliminary data.</text>
</comment>
<dbReference type="GO" id="GO:0004386">
    <property type="term" value="F:helicase activity"/>
    <property type="evidence" value="ECO:0007669"/>
    <property type="project" value="UniProtKB-KW"/>
</dbReference>
<sequence>MTGRKGAIKRSGAGLSSAAKKSSLDAEEREYSETYDPNSDTDSSLDAASNASNEDGYDYESAGDEARIARMSKKTRKQNAYHTTLNSSNVMFIHTQEGESEEAAGNDGVARDEFGAKDLRNLLKLREDHNIRPLWIGPDGHVFLETFSPISRQAEDFLIAISEPVCRPEHIHEYKLTSYSLYAAVSVGLKTEEIIGCLRRLCKTDLPKGIIEYVRCCTLSYGKAKLVLRSGRYFVESKYKGFLQKLAKDPIVSKCLIRQISDIVDADALIAMEEAAAEGKEAESVEFTAKQSASATEKNDHILGLANKMRIDPQVLHLYAQMDAIEEAAEADELEEQQQELATQEAKKGHHKVAISAGESDNIDLNALGMENAETITKAEIGAALISVMSFRNFDIADVYAFMCGGEAQLMPSLMIVAKPGEQ</sequence>
<organism evidence="7 8">
    <name type="scientific">Cichlidogyrus casuarinus</name>
    <dbReference type="NCBI Taxonomy" id="1844966"/>
    <lineage>
        <taxon>Eukaryota</taxon>
        <taxon>Metazoa</taxon>
        <taxon>Spiralia</taxon>
        <taxon>Lophotrochozoa</taxon>
        <taxon>Platyhelminthes</taxon>
        <taxon>Monogenea</taxon>
        <taxon>Monopisthocotylea</taxon>
        <taxon>Dactylogyridea</taxon>
        <taxon>Ancyrocephalidae</taxon>
        <taxon>Cichlidogyrus</taxon>
    </lineage>
</organism>